<dbReference type="Proteomes" id="UP000023152">
    <property type="component" value="Unassembled WGS sequence"/>
</dbReference>
<dbReference type="InterPro" id="IPR036322">
    <property type="entry name" value="WD40_repeat_dom_sf"/>
</dbReference>
<accession>X6LEW4</accession>
<comment type="caution">
    <text evidence="4">The sequence shown here is derived from an EMBL/GenBank/DDBJ whole genome shotgun (WGS) entry which is preliminary data.</text>
</comment>
<dbReference type="PANTHER" id="PTHR22847:SF637">
    <property type="entry name" value="WD REPEAT DOMAIN 5B"/>
    <property type="match status" value="1"/>
</dbReference>
<keyword evidence="1" id="KW-0853">WD repeat</keyword>
<name>X6LEW4_RETFI</name>
<reference evidence="4 5" key="1">
    <citation type="journal article" date="2013" name="Curr. Biol.">
        <title>The Genome of the Foraminiferan Reticulomyxa filosa.</title>
        <authorList>
            <person name="Glockner G."/>
            <person name="Hulsmann N."/>
            <person name="Schleicher M."/>
            <person name="Noegel A.A."/>
            <person name="Eichinger L."/>
            <person name="Gallinger C."/>
            <person name="Pawlowski J."/>
            <person name="Sierra R."/>
            <person name="Euteneuer U."/>
            <person name="Pillet L."/>
            <person name="Moustafa A."/>
            <person name="Platzer M."/>
            <person name="Groth M."/>
            <person name="Szafranski K."/>
            <person name="Schliwa M."/>
        </authorList>
    </citation>
    <scope>NUCLEOTIDE SEQUENCE [LARGE SCALE GENOMIC DNA]</scope>
</reference>
<keyword evidence="5" id="KW-1185">Reference proteome</keyword>
<evidence type="ECO:0000313" key="4">
    <source>
        <dbReference type="EMBL" id="ETN99865.1"/>
    </source>
</evidence>
<proteinExistence type="predicted"/>
<dbReference type="Pfam" id="PF00400">
    <property type="entry name" value="WD40"/>
    <property type="match status" value="2"/>
</dbReference>
<dbReference type="GO" id="GO:1990234">
    <property type="term" value="C:transferase complex"/>
    <property type="evidence" value="ECO:0007669"/>
    <property type="project" value="UniProtKB-ARBA"/>
</dbReference>
<feature type="non-terminal residue" evidence="4">
    <location>
        <position position="1"/>
    </location>
</feature>
<sequence length="151" mass="17634">SLSKLINASTGHTNIMCNIDYSIFNNDQFICSGSNDETIRVCVLKIINKFNHLINIQVLNYDATIHFWDFKNNQQLQVFNEHTSWIGVIEFSPFNGGRYLCSGSADKLFVYGMLKHLNHYMFLMDMKTVFGVWIFHHYKIVIMIIKVMILE</sequence>
<dbReference type="AlphaFoldDB" id="X6LEW4"/>
<dbReference type="Gene3D" id="2.130.10.10">
    <property type="entry name" value="YVTN repeat-like/Quinoprotein amine dehydrogenase"/>
    <property type="match status" value="1"/>
</dbReference>
<dbReference type="InterPro" id="IPR015943">
    <property type="entry name" value="WD40/YVTN_repeat-like_dom_sf"/>
</dbReference>
<feature type="transmembrane region" description="Helical" evidence="3">
    <location>
        <begin position="129"/>
        <end position="149"/>
    </location>
</feature>
<evidence type="ECO:0000256" key="3">
    <source>
        <dbReference type="SAM" id="Phobius"/>
    </source>
</evidence>
<keyword evidence="3" id="KW-1133">Transmembrane helix</keyword>
<dbReference type="SMART" id="SM00320">
    <property type="entry name" value="WD40"/>
    <property type="match status" value="2"/>
</dbReference>
<dbReference type="EMBL" id="ASPP01042666">
    <property type="protein sequence ID" value="ETN99865.1"/>
    <property type="molecule type" value="Genomic_DNA"/>
</dbReference>
<keyword evidence="2" id="KW-0677">Repeat</keyword>
<evidence type="ECO:0000256" key="1">
    <source>
        <dbReference type="ARBA" id="ARBA00022574"/>
    </source>
</evidence>
<dbReference type="InterPro" id="IPR001680">
    <property type="entry name" value="WD40_rpt"/>
</dbReference>
<evidence type="ECO:0000256" key="2">
    <source>
        <dbReference type="ARBA" id="ARBA00022737"/>
    </source>
</evidence>
<dbReference type="SUPFAM" id="SSF50978">
    <property type="entry name" value="WD40 repeat-like"/>
    <property type="match status" value="1"/>
</dbReference>
<protein>
    <submittedName>
        <fullName evidence="4">WD repeat-containing protein</fullName>
    </submittedName>
</protein>
<dbReference type="PANTHER" id="PTHR22847">
    <property type="entry name" value="WD40 REPEAT PROTEIN"/>
    <property type="match status" value="1"/>
</dbReference>
<keyword evidence="3" id="KW-0812">Transmembrane</keyword>
<keyword evidence="3" id="KW-0472">Membrane</keyword>
<evidence type="ECO:0000313" key="5">
    <source>
        <dbReference type="Proteomes" id="UP000023152"/>
    </source>
</evidence>
<gene>
    <name evidence="4" type="ORF">RFI_37602</name>
</gene>
<organism evidence="4 5">
    <name type="scientific">Reticulomyxa filosa</name>
    <dbReference type="NCBI Taxonomy" id="46433"/>
    <lineage>
        <taxon>Eukaryota</taxon>
        <taxon>Sar</taxon>
        <taxon>Rhizaria</taxon>
        <taxon>Retaria</taxon>
        <taxon>Foraminifera</taxon>
        <taxon>Monothalamids</taxon>
        <taxon>Reticulomyxidae</taxon>
        <taxon>Reticulomyxa</taxon>
    </lineage>
</organism>